<evidence type="ECO:0000256" key="1">
    <source>
        <dbReference type="ARBA" id="ARBA00000385"/>
    </source>
</evidence>
<name>A0A2S5R878_9PROT</name>
<dbReference type="InterPro" id="IPR020103">
    <property type="entry name" value="PsdUridine_synth_cat_dom_sf"/>
</dbReference>
<dbReference type="PANTHER" id="PTHR13767:SF2">
    <property type="entry name" value="PSEUDOURIDYLATE SYNTHASE TRUB1"/>
    <property type="match status" value="1"/>
</dbReference>
<dbReference type="SUPFAM" id="SSF55120">
    <property type="entry name" value="Pseudouridine synthase"/>
    <property type="match status" value="1"/>
</dbReference>
<dbReference type="EC" id="5.4.99.25" evidence="5"/>
<gene>
    <name evidence="5" type="primary">truB</name>
    <name evidence="7" type="ORF">HCUR_01036</name>
</gene>
<keyword evidence="4 5" id="KW-0413">Isomerase</keyword>
<dbReference type="AlphaFoldDB" id="A0A2S5R878"/>
<keyword evidence="3 5" id="KW-0819">tRNA processing</keyword>
<dbReference type="Proteomes" id="UP000239425">
    <property type="component" value="Unassembled WGS sequence"/>
</dbReference>
<dbReference type="InterPro" id="IPR002501">
    <property type="entry name" value="PsdUridine_synth_N"/>
</dbReference>
<dbReference type="NCBIfam" id="TIGR00431">
    <property type="entry name" value="TruB"/>
    <property type="match status" value="1"/>
</dbReference>
<dbReference type="HAMAP" id="MF_01080">
    <property type="entry name" value="TruB_bact"/>
    <property type="match status" value="1"/>
</dbReference>
<feature type="domain" description="Pseudouridine synthase II N-terminal" evidence="6">
    <location>
        <begin position="26"/>
        <end position="177"/>
    </location>
</feature>
<evidence type="ECO:0000313" key="7">
    <source>
        <dbReference type="EMBL" id="PPE03497.1"/>
    </source>
</evidence>
<keyword evidence="8" id="KW-1185">Reference proteome</keyword>
<dbReference type="EMBL" id="PHHC01000096">
    <property type="protein sequence ID" value="PPE03497.1"/>
    <property type="molecule type" value="Genomic_DNA"/>
</dbReference>
<reference evidence="7 8" key="1">
    <citation type="submission" date="2017-11" db="EMBL/GenBank/DDBJ databases">
        <title>Comparative genomic analysis of Holospora spp., intranuclear symbionts of paramecia.</title>
        <authorList>
            <person name="Garushyants S.K."/>
            <person name="Beliavskaya A."/>
            <person name="Malko D.B."/>
            <person name="Logacheva M.D."/>
            <person name="Rautian M.S."/>
            <person name="Gelfand M.S."/>
        </authorList>
    </citation>
    <scope>NUCLEOTIDE SEQUENCE [LARGE SCALE GENOMIC DNA]</scope>
    <source>
        <strain evidence="8">02AZ16</strain>
    </source>
</reference>
<dbReference type="GO" id="GO:0003723">
    <property type="term" value="F:RNA binding"/>
    <property type="evidence" value="ECO:0007669"/>
    <property type="project" value="InterPro"/>
</dbReference>
<dbReference type="RefSeq" id="WP_104207017.1">
    <property type="nucleotide sequence ID" value="NZ_PHHC01000096.1"/>
</dbReference>
<comment type="function">
    <text evidence="5">Responsible for synthesis of pseudouridine from uracil-55 in the psi GC loop of transfer RNAs.</text>
</comment>
<dbReference type="GO" id="GO:0031119">
    <property type="term" value="P:tRNA pseudouridine synthesis"/>
    <property type="evidence" value="ECO:0007669"/>
    <property type="project" value="UniProtKB-UniRule"/>
</dbReference>
<evidence type="ECO:0000256" key="2">
    <source>
        <dbReference type="ARBA" id="ARBA00005642"/>
    </source>
</evidence>
<dbReference type="PANTHER" id="PTHR13767">
    <property type="entry name" value="TRNA-PSEUDOURIDINE SYNTHASE"/>
    <property type="match status" value="1"/>
</dbReference>
<comment type="similarity">
    <text evidence="2 5">Belongs to the pseudouridine synthase TruB family. Type 1 subfamily.</text>
</comment>
<organism evidence="7 8">
    <name type="scientific">Holospora curviuscula</name>
    <dbReference type="NCBI Taxonomy" id="1082868"/>
    <lineage>
        <taxon>Bacteria</taxon>
        <taxon>Pseudomonadati</taxon>
        <taxon>Pseudomonadota</taxon>
        <taxon>Alphaproteobacteria</taxon>
        <taxon>Holosporales</taxon>
        <taxon>Holosporaceae</taxon>
        <taxon>Holospora</taxon>
    </lineage>
</organism>
<evidence type="ECO:0000313" key="8">
    <source>
        <dbReference type="Proteomes" id="UP000239425"/>
    </source>
</evidence>
<comment type="caution">
    <text evidence="7">The sequence shown here is derived from an EMBL/GenBank/DDBJ whole genome shotgun (WGS) entry which is preliminary data.</text>
</comment>
<evidence type="ECO:0000256" key="3">
    <source>
        <dbReference type="ARBA" id="ARBA00022694"/>
    </source>
</evidence>
<accession>A0A2S5R878</accession>
<evidence type="ECO:0000256" key="4">
    <source>
        <dbReference type="ARBA" id="ARBA00023235"/>
    </source>
</evidence>
<dbReference type="OrthoDB" id="9802309at2"/>
<protein>
    <recommendedName>
        <fullName evidence="5">tRNA pseudouridine synthase B</fullName>
        <ecNumber evidence="5">5.4.99.25</ecNumber>
    </recommendedName>
    <alternativeName>
        <fullName evidence="5">tRNA pseudouridine(55) synthase</fullName>
        <shortName evidence="5">Psi55 synthase</shortName>
    </alternativeName>
    <alternativeName>
        <fullName evidence="5">tRNA pseudouridylate synthase</fullName>
    </alternativeName>
    <alternativeName>
        <fullName evidence="5">tRNA-uridine isomerase</fullName>
    </alternativeName>
</protein>
<comment type="catalytic activity">
    <reaction evidence="1 5">
        <text>uridine(55) in tRNA = pseudouridine(55) in tRNA</text>
        <dbReference type="Rhea" id="RHEA:42532"/>
        <dbReference type="Rhea" id="RHEA-COMP:10101"/>
        <dbReference type="Rhea" id="RHEA-COMP:10102"/>
        <dbReference type="ChEBI" id="CHEBI:65314"/>
        <dbReference type="ChEBI" id="CHEBI:65315"/>
        <dbReference type="EC" id="5.4.99.25"/>
    </reaction>
</comment>
<dbReference type="CDD" id="cd02573">
    <property type="entry name" value="PseudoU_synth_EcTruB"/>
    <property type="match status" value="1"/>
</dbReference>
<dbReference type="GO" id="GO:0160148">
    <property type="term" value="F:tRNA pseudouridine(55) synthase activity"/>
    <property type="evidence" value="ECO:0007669"/>
    <property type="project" value="UniProtKB-EC"/>
</dbReference>
<dbReference type="Pfam" id="PF01509">
    <property type="entry name" value="TruB_N"/>
    <property type="match status" value="1"/>
</dbReference>
<sequence>MNLHGWLVVWKQPGIVCTRIDRRVKRWLGCSVKVGHAGTLDPFAEGILPIAFGWGTRMIPFLLDFPKMYQFTCVWGRATDTQDLTGTIIRESSVRPSYEAVAQVLPKFLGVSFQKPCMYSAVKINGKPAYTWARKGKILDLPPRPIVIHTARLITEASAYDGHSIEIEILCSSGTYVRAFAGDLAEALGTLAYVSKLTRVSVGPFSSTEAVNVDTVTELCPQDAQQWMYPMDYGLKFPEIDLTQEQTVRLWNGLPLYLDLPFFSEFWVCKYQKKMICLAKGEAYGLVPYRCFVDSRVKKQT</sequence>
<dbReference type="Gene3D" id="3.30.2350.10">
    <property type="entry name" value="Pseudouridine synthase"/>
    <property type="match status" value="1"/>
</dbReference>
<dbReference type="InterPro" id="IPR014780">
    <property type="entry name" value="tRNA_psdUridine_synth_TruB"/>
</dbReference>
<evidence type="ECO:0000256" key="5">
    <source>
        <dbReference type="HAMAP-Rule" id="MF_01080"/>
    </source>
</evidence>
<evidence type="ECO:0000259" key="6">
    <source>
        <dbReference type="Pfam" id="PF01509"/>
    </source>
</evidence>
<dbReference type="GO" id="GO:1990481">
    <property type="term" value="P:mRNA pseudouridine synthesis"/>
    <property type="evidence" value="ECO:0007669"/>
    <property type="project" value="TreeGrafter"/>
</dbReference>
<proteinExistence type="inferred from homology"/>
<feature type="active site" description="Nucleophile" evidence="5">
    <location>
        <position position="41"/>
    </location>
</feature>